<accession>I4BG71</accession>
<organism evidence="4 5">
    <name type="scientific">Mycolicibacterium chubuense (strain NBB4)</name>
    <name type="common">Mycobacterium chubuense</name>
    <dbReference type="NCBI Taxonomy" id="710421"/>
    <lineage>
        <taxon>Bacteria</taxon>
        <taxon>Bacillati</taxon>
        <taxon>Actinomycetota</taxon>
        <taxon>Actinomycetes</taxon>
        <taxon>Mycobacteriales</taxon>
        <taxon>Mycobacteriaceae</taxon>
        <taxon>Mycolicibacterium</taxon>
    </lineage>
</organism>
<protein>
    <recommendedName>
        <fullName evidence="2">Anti-sigma factor antagonist</fullName>
    </recommendedName>
</protein>
<gene>
    <name evidence="4" type="ordered locus">Mycch_1478</name>
</gene>
<dbReference type="EMBL" id="CP003053">
    <property type="protein sequence ID" value="AFM16278.1"/>
    <property type="molecule type" value="Genomic_DNA"/>
</dbReference>
<dbReference type="InterPro" id="IPR003658">
    <property type="entry name" value="Anti-sigma_ant"/>
</dbReference>
<dbReference type="KEGG" id="mcb:Mycch_1478"/>
<dbReference type="AlphaFoldDB" id="I4BG71"/>
<sequence length="124" mass="13092">MSSSPEPSSAASQCIISDSWRDSVVVIRCVGELDMMTVPELERQIASAMKKSPSAMIVDLSRVEFLASVGMGVLVATHDRCGSATRFVVVADGPATSRPMRLIGLTEIMSVHPTLEAAVADVTA</sequence>
<dbReference type="OrthoDB" id="3393696at2"/>
<dbReference type="PANTHER" id="PTHR33495:SF13">
    <property type="entry name" value="ANTI-SIGMA-F FACTOR ANTAGONIST RSFB"/>
    <property type="match status" value="1"/>
</dbReference>
<dbReference type="SUPFAM" id="SSF52091">
    <property type="entry name" value="SpoIIaa-like"/>
    <property type="match status" value="1"/>
</dbReference>
<comment type="similarity">
    <text evidence="1 2">Belongs to the anti-sigma-factor antagonist family.</text>
</comment>
<dbReference type="Pfam" id="PF01740">
    <property type="entry name" value="STAS"/>
    <property type="match status" value="1"/>
</dbReference>
<dbReference type="eggNOG" id="COG1366">
    <property type="taxonomic scope" value="Bacteria"/>
</dbReference>
<dbReference type="STRING" id="710421.Mycch_1478"/>
<evidence type="ECO:0000259" key="3">
    <source>
        <dbReference type="PROSITE" id="PS50801"/>
    </source>
</evidence>
<evidence type="ECO:0000256" key="2">
    <source>
        <dbReference type="RuleBase" id="RU003749"/>
    </source>
</evidence>
<dbReference type="Proteomes" id="UP000006057">
    <property type="component" value="Chromosome"/>
</dbReference>
<keyword evidence="5" id="KW-1185">Reference proteome</keyword>
<evidence type="ECO:0000313" key="4">
    <source>
        <dbReference type="EMBL" id="AFM16278.1"/>
    </source>
</evidence>
<feature type="domain" description="STAS" evidence="3">
    <location>
        <begin position="22"/>
        <end position="122"/>
    </location>
</feature>
<dbReference type="NCBIfam" id="TIGR00377">
    <property type="entry name" value="ant_ant_sig"/>
    <property type="match status" value="1"/>
</dbReference>
<dbReference type="HOGENOM" id="CLU_115403_3_1_11"/>
<dbReference type="InterPro" id="IPR002645">
    <property type="entry name" value="STAS_dom"/>
</dbReference>
<dbReference type="Gene3D" id="3.30.750.24">
    <property type="entry name" value="STAS domain"/>
    <property type="match status" value="1"/>
</dbReference>
<dbReference type="PANTHER" id="PTHR33495">
    <property type="entry name" value="ANTI-SIGMA FACTOR ANTAGONIST TM_1081-RELATED-RELATED"/>
    <property type="match status" value="1"/>
</dbReference>
<dbReference type="InterPro" id="IPR036513">
    <property type="entry name" value="STAS_dom_sf"/>
</dbReference>
<dbReference type="GO" id="GO:0043856">
    <property type="term" value="F:anti-sigma factor antagonist activity"/>
    <property type="evidence" value="ECO:0007669"/>
    <property type="project" value="InterPro"/>
</dbReference>
<reference evidence="4 5" key="1">
    <citation type="submission" date="2012-06" db="EMBL/GenBank/DDBJ databases">
        <title>Complete sequence of chromosome of Mycobacterium chubuense NBB4.</title>
        <authorList>
            <consortium name="US DOE Joint Genome Institute"/>
            <person name="Lucas S."/>
            <person name="Han J."/>
            <person name="Lapidus A."/>
            <person name="Cheng J.-F."/>
            <person name="Goodwin L."/>
            <person name="Pitluck S."/>
            <person name="Peters L."/>
            <person name="Mikhailova N."/>
            <person name="Teshima H."/>
            <person name="Detter J.C."/>
            <person name="Han C."/>
            <person name="Tapia R."/>
            <person name="Land M."/>
            <person name="Hauser L."/>
            <person name="Kyrpides N."/>
            <person name="Ivanova N."/>
            <person name="Pagani I."/>
            <person name="Mattes T."/>
            <person name="Holmes A."/>
            <person name="Rutledge P."/>
            <person name="Paulsen I."/>
            <person name="Coleman N."/>
            <person name="Woyke T."/>
        </authorList>
    </citation>
    <scope>NUCLEOTIDE SEQUENCE [LARGE SCALE GENOMIC DNA]</scope>
    <source>
        <strain evidence="4 5">NBB4</strain>
    </source>
</reference>
<proteinExistence type="inferred from homology"/>
<name>I4BG71_MYCCN</name>
<dbReference type="CDD" id="cd07043">
    <property type="entry name" value="STAS_anti-anti-sigma_factors"/>
    <property type="match status" value="1"/>
</dbReference>
<dbReference type="PROSITE" id="PS50801">
    <property type="entry name" value="STAS"/>
    <property type="match status" value="1"/>
</dbReference>
<evidence type="ECO:0000313" key="5">
    <source>
        <dbReference type="Proteomes" id="UP000006057"/>
    </source>
</evidence>
<evidence type="ECO:0000256" key="1">
    <source>
        <dbReference type="ARBA" id="ARBA00009013"/>
    </source>
</evidence>
<dbReference type="PATRIC" id="fig|710421.3.peg.1480"/>